<sequence length="42" mass="4912">MYSFIYTAPEKNITAQAISLDEFNVLVDDLEQIEDEQELDFN</sequence>
<proteinExistence type="predicted"/>
<dbReference type="EMBL" id="MG592409">
    <property type="protein sequence ID" value="AUR82587.1"/>
    <property type="molecule type" value="Genomic_DNA"/>
</dbReference>
<organism evidence="1 2">
    <name type="scientific">Vibrio phage 1.025.O._10N.222.46.B6</name>
    <dbReference type="NCBI Taxonomy" id="1881420"/>
    <lineage>
        <taxon>Viruses</taxon>
        <taxon>Duplodnaviria</taxon>
        <taxon>Heunggongvirae</taxon>
        <taxon>Uroviricota</taxon>
        <taxon>Caudoviricetes</taxon>
        <taxon>Schitoviridae</taxon>
        <taxon>Pontosvirinae</taxon>
        <taxon>Nahantvirus</taxon>
        <taxon>Nahantvirus 49C7</taxon>
    </lineage>
</organism>
<evidence type="ECO:0000313" key="1">
    <source>
        <dbReference type="EMBL" id="AUR82587.1"/>
    </source>
</evidence>
<reference evidence="1 2" key="1">
    <citation type="submission" date="2017-11" db="EMBL/GenBank/DDBJ databases">
        <title>A major lineage of nontailed dsDNA viruses as unrecognized killers of marine bacteria.</title>
        <authorList>
            <person name="Kauffman K.M."/>
            <person name="Hussain F.A."/>
            <person name="Yang J."/>
            <person name="Arevalo P."/>
            <person name="Brown J.M."/>
            <person name="Chang W.K."/>
            <person name="VanInsberghe D."/>
            <person name="Elsherbini J."/>
            <person name="Cutler M.B."/>
            <person name="Kelly L."/>
            <person name="Polz M.F."/>
        </authorList>
    </citation>
    <scope>NUCLEOTIDE SEQUENCE [LARGE SCALE GENOMIC DNA]</scope>
</reference>
<dbReference type="Proteomes" id="UP000269377">
    <property type="component" value="Segment"/>
</dbReference>
<protein>
    <submittedName>
        <fullName evidence="1">Coil containing protein</fullName>
    </submittedName>
</protein>
<name>A0A2I7QMI1_9CAUD</name>
<accession>A0A2I7QMI1</accession>
<gene>
    <name evidence="1" type="ORF">NVP1025O_104</name>
</gene>
<evidence type="ECO:0000313" key="2">
    <source>
        <dbReference type="Proteomes" id="UP000269377"/>
    </source>
</evidence>